<proteinExistence type="predicted"/>
<organism evidence="2 3">
    <name type="scientific">Flavihumibacter petaseus NBRC 106054</name>
    <dbReference type="NCBI Taxonomy" id="1220578"/>
    <lineage>
        <taxon>Bacteria</taxon>
        <taxon>Pseudomonadati</taxon>
        <taxon>Bacteroidota</taxon>
        <taxon>Chitinophagia</taxon>
        <taxon>Chitinophagales</taxon>
        <taxon>Chitinophagaceae</taxon>
        <taxon>Flavihumibacter</taxon>
    </lineage>
</organism>
<dbReference type="SUPFAM" id="SSF54913">
    <property type="entry name" value="GlnB-like"/>
    <property type="match status" value="1"/>
</dbReference>
<comment type="caution">
    <text evidence="2">The sequence shown here is derived from an EMBL/GenBank/DDBJ whole genome shotgun (WGS) entry which is preliminary data.</text>
</comment>
<keyword evidence="3" id="KW-1185">Reference proteome</keyword>
<dbReference type="InterPro" id="IPR011322">
    <property type="entry name" value="N-reg_PII-like_a/b"/>
</dbReference>
<protein>
    <recommendedName>
        <fullName evidence="1">DUF2007 domain-containing protein</fullName>
    </recommendedName>
</protein>
<gene>
    <name evidence="2" type="ORF">FPE01S_01_12760</name>
</gene>
<evidence type="ECO:0000259" key="1">
    <source>
        <dbReference type="Pfam" id="PF09413"/>
    </source>
</evidence>
<dbReference type="InterPro" id="IPR018551">
    <property type="entry name" value="DUF2007"/>
</dbReference>
<accession>A0A0E9MXM4</accession>
<evidence type="ECO:0000313" key="3">
    <source>
        <dbReference type="Proteomes" id="UP000033121"/>
    </source>
</evidence>
<dbReference type="EMBL" id="BBWV01000001">
    <property type="protein sequence ID" value="GAO42263.1"/>
    <property type="molecule type" value="Genomic_DNA"/>
</dbReference>
<dbReference type="OrthoDB" id="8480302at2"/>
<evidence type="ECO:0000313" key="2">
    <source>
        <dbReference type="EMBL" id="GAO42263.1"/>
    </source>
</evidence>
<dbReference type="Proteomes" id="UP000033121">
    <property type="component" value="Unassembled WGS sequence"/>
</dbReference>
<dbReference type="STRING" id="1220578.FPE01S_01_12760"/>
<dbReference type="Gene3D" id="3.30.70.790">
    <property type="entry name" value="UreE, C-terminal domain"/>
    <property type="match status" value="1"/>
</dbReference>
<dbReference type="Pfam" id="PF09413">
    <property type="entry name" value="DUF2007"/>
    <property type="match status" value="1"/>
</dbReference>
<feature type="domain" description="DUF2007" evidence="1">
    <location>
        <begin position="7"/>
        <end position="67"/>
    </location>
</feature>
<name>A0A0E9MXM4_9BACT</name>
<reference evidence="2 3" key="1">
    <citation type="submission" date="2015-04" db="EMBL/GenBank/DDBJ databases">
        <title>Whole genome shotgun sequence of Flavihumibacter petaseus NBRC 106054.</title>
        <authorList>
            <person name="Miyazawa S."/>
            <person name="Hosoyama A."/>
            <person name="Hashimoto M."/>
            <person name="Noguchi M."/>
            <person name="Tsuchikane K."/>
            <person name="Ohji S."/>
            <person name="Yamazoe A."/>
            <person name="Ichikawa N."/>
            <person name="Kimura A."/>
            <person name="Fujita N."/>
        </authorList>
    </citation>
    <scope>NUCLEOTIDE SEQUENCE [LARGE SCALE GENOMIC DNA]</scope>
    <source>
        <strain evidence="2 3">NBRC 106054</strain>
    </source>
</reference>
<dbReference type="AlphaFoldDB" id="A0A0E9MXM4"/>
<sequence>MEFRVVRTYDNYIEANLQLNLLKDHHINCYLRDEYTVTIDPLLSPAIGGMKLMVSEADWGRAIELLEITENEYLRTVQCPKCGATTIEKIITVKEDRRKWVQVFRRFLGNPPAELSIAYRCATCNSTFTGNPPEFS</sequence>
<dbReference type="RefSeq" id="WP_052955554.1">
    <property type="nucleotide sequence ID" value="NZ_BBWV01000001.1"/>
</dbReference>